<keyword evidence="3" id="KW-1185">Reference proteome</keyword>
<dbReference type="AlphaFoldDB" id="A0AAW1XDG0"/>
<proteinExistence type="predicted"/>
<dbReference type="Proteomes" id="UP001457282">
    <property type="component" value="Unassembled WGS sequence"/>
</dbReference>
<evidence type="ECO:0000313" key="2">
    <source>
        <dbReference type="EMBL" id="KAK9933767.1"/>
    </source>
</evidence>
<organism evidence="2 3">
    <name type="scientific">Rubus argutus</name>
    <name type="common">Southern blackberry</name>
    <dbReference type="NCBI Taxonomy" id="59490"/>
    <lineage>
        <taxon>Eukaryota</taxon>
        <taxon>Viridiplantae</taxon>
        <taxon>Streptophyta</taxon>
        <taxon>Embryophyta</taxon>
        <taxon>Tracheophyta</taxon>
        <taxon>Spermatophyta</taxon>
        <taxon>Magnoliopsida</taxon>
        <taxon>eudicotyledons</taxon>
        <taxon>Gunneridae</taxon>
        <taxon>Pentapetalae</taxon>
        <taxon>rosids</taxon>
        <taxon>fabids</taxon>
        <taxon>Rosales</taxon>
        <taxon>Rosaceae</taxon>
        <taxon>Rosoideae</taxon>
        <taxon>Rosoideae incertae sedis</taxon>
        <taxon>Rubus</taxon>
    </lineage>
</organism>
<dbReference type="InterPro" id="IPR036047">
    <property type="entry name" value="F-box-like_dom_sf"/>
</dbReference>
<accession>A0AAW1XDG0</accession>
<feature type="domain" description="At2g35280-like TPR" evidence="1">
    <location>
        <begin position="76"/>
        <end position="179"/>
    </location>
</feature>
<dbReference type="Gene3D" id="1.25.40.10">
    <property type="entry name" value="Tetratricopeptide repeat domain"/>
    <property type="match status" value="1"/>
</dbReference>
<dbReference type="InterPro" id="IPR011990">
    <property type="entry name" value="TPR-like_helical_dom_sf"/>
</dbReference>
<dbReference type="SUPFAM" id="SSF81383">
    <property type="entry name" value="F-box domain"/>
    <property type="match status" value="1"/>
</dbReference>
<name>A0AAW1XDG0_RUBAR</name>
<dbReference type="InterPro" id="IPR040338">
    <property type="entry name" value="At1g67623-like"/>
</dbReference>
<gene>
    <name evidence="2" type="ORF">M0R45_020943</name>
</gene>
<dbReference type="InterPro" id="IPR057136">
    <property type="entry name" value="At2g35280_TPR_dom"/>
</dbReference>
<dbReference type="PANTHER" id="PTHR33784">
    <property type="entry name" value="OS05G0482100 PROTEIN"/>
    <property type="match status" value="1"/>
</dbReference>
<dbReference type="CDD" id="cd09917">
    <property type="entry name" value="F-box_SF"/>
    <property type="match status" value="1"/>
</dbReference>
<protein>
    <recommendedName>
        <fullName evidence="1">At2g35280-like TPR domain-containing protein</fullName>
    </recommendedName>
</protein>
<sequence length="258" mass="29442">MASLSRVRKNVTKHRSRKGVHHVSAMTSLPDDLLLEVIAKVASNSFDDLCRIRQSCKEFNKAGQDDYVFQYVSMDKFPLIPFRKRKQLSDFLRRCQKCGNAEALYRQGVLDLFSLSKQFESGFECLKKAASKGHIEAKYTYGVFLACVGGEAKQQGLQSLSTLNGRDLSESRERTMTCIRSMWVNNVIVQTMLAYNARAKRCSQCGNLQDNFVVKRGWDNLYEEGDDFNGCDSCKMNREVNIFCDRLRSCTFVNLVDI</sequence>
<dbReference type="EMBL" id="JBEDUW010000004">
    <property type="protein sequence ID" value="KAK9933767.1"/>
    <property type="molecule type" value="Genomic_DNA"/>
</dbReference>
<comment type="caution">
    <text evidence="2">The sequence shown here is derived from an EMBL/GenBank/DDBJ whole genome shotgun (WGS) entry which is preliminary data.</text>
</comment>
<evidence type="ECO:0000313" key="3">
    <source>
        <dbReference type="Proteomes" id="UP001457282"/>
    </source>
</evidence>
<dbReference type="SUPFAM" id="SSF81901">
    <property type="entry name" value="HCP-like"/>
    <property type="match status" value="1"/>
</dbReference>
<evidence type="ECO:0000259" key="1">
    <source>
        <dbReference type="Pfam" id="PF23310"/>
    </source>
</evidence>
<dbReference type="PANTHER" id="PTHR33784:SF10">
    <property type="entry name" value="F-BOX PROTEIN"/>
    <property type="match status" value="1"/>
</dbReference>
<dbReference type="Pfam" id="PF23310">
    <property type="entry name" value="TPR_27"/>
    <property type="match status" value="1"/>
</dbReference>
<reference evidence="2 3" key="1">
    <citation type="journal article" date="2023" name="G3 (Bethesda)">
        <title>A chromosome-length genome assembly and annotation of blackberry (Rubus argutus, cv. 'Hillquist').</title>
        <authorList>
            <person name="Bruna T."/>
            <person name="Aryal R."/>
            <person name="Dudchenko O."/>
            <person name="Sargent D.J."/>
            <person name="Mead D."/>
            <person name="Buti M."/>
            <person name="Cavallini A."/>
            <person name="Hytonen T."/>
            <person name="Andres J."/>
            <person name="Pham M."/>
            <person name="Weisz D."/>
            <person name="Mascagni F."/>
            <person name="Usai G."/>
            <person name="Natali L."/>
            <person name="Bassil N."/>
            <person name="Fernandez G.E."/>
            <person name="Lomsadze A."/>
            <person name="Armour M."/>
            <person name="Olukolu B."/>
            <person name="Poorten T."/>
            <person name="Britton C."/>
            <person name="Davik J."/>
            <person name="Ashrafi H."/>
            <person name="Aiden E.L."/>
            <person name="Borodovsky M."/>
            <person name="Worthington M."/>
        </authorList>
    </citation>
    <scope>NUCLEOTIDE SEQUENCE [LARGE SCALE GENOMIC DNA]</scope>
    <source>
        <strain evidence="2">PI 553951</strain>
    </source>
</reference>